<dbReference type="PROSITE" id="PS00518">
    <property type="entry name" value="ZF_RING_1"/>
    <property type="match status" value="1"/>
</dbReference>
<dbReference type="AlphaFoldDB" id="A0AAD8UDV5"/>
<comment type="caution">
    <text evidence="13">The sequence shown here is derived from an EMBL/GenBank/DDBJ whole genome shotgun (WGS) entry which is preliminary data.</text>
</comment>
<feature type="domain" description="RING-type" evidence="11">
    <location>
        <begin position="179"/>
        <end position="223"/>
    </location>
</feature>
<evidence type="ECO:0000256" key="8">
    <source>
        <dbReference type="ARBA" id="ARBA00022833"/>
    </source>
</evidence>
<keyword evidence="14" id="KW-1185">Reference proteome</keyword>
<evidence type="ECO:0000256" key="9">
    <source>
        <dbReference type="PROSITE-ProRule" id="PRU00175"/>
    </source>
</evidence>
<keyword evidence="6 9" id="KW-0863">Zinc-finger</keyword>
<dbReference type="PROSITE" id="PS50089">
    <property type="entry name" value="ZF_RING_2"/>
    <property type="match status" value="1"/>
</dbReference>
<feature type="region of interest" description="Disordered" evidence="10">
    <location>
        <begin position="138"/>
        <end position="162"/>
    </location>
</feature>
<evidence type="ECO:0000259" key="11">
    <source>
        <dbReference type="PROSITE" id="PS50089"/>
    </source>
</evidence>
<dbReference type="InterPro" id="IPR031127">
    <property type="entry name" value="E3_UB_ligase_RBR"/>
</dbReference>
<dbReference type="CDD" id="cd22584">
    <property type="entry name" value="Rcat_RBR_unk"/>
    <property type="match status" value="1"/>
</dbReference>
<evidence type="ECO:0000256" key="2">
    <source>
        <dbReference type="ARBA" id="ARBA00012251"/>
    </source>
</evidence>
<evidence type="ECO:0000256" key="3">
    <source>
        <dbReference type="ARBA" id="ARBA00022679"/>
    </source>
</evidence>
<organism evidence="13 14">
    <name type="scientific">Glomerella acutata</name>
    <name type="common">Colletotrichum acutatum</name>
    <dbReference type="NCBI Taxonomy" id="27357"/>
    <lineage>
        <taxon>Eukaryota</taxon>
        <taxon>Fungi</taxon>
        <taxon>Dikarya</taxon>
        <taxon>Ascomycota</taxon>
        <taxon>Pezizomycotina</taxon>
        <taxon>Sordariomycetes</taxon>
        <taxon>Hypocreomycetidae</taxon>
        <taxon>Glomerellales</taxon>
        <taxon>Glomerellaceae</taxon>
        <taxon>Colletotrichum</taxon>
        <taxon>Colletotrichum acutatum species complex</taxon>
    </lineage>
</organism>
<keyword evidence="3" id="KW-0808">Transferase</keyword>
<dbReference type="SUPFAM" id="SSF57850">
    <property type="entry name" value="RING/U-box"/>
    <property type="match status" value="3"/>
</dbReference>
<protein>
    <recommendedName>
        <fullName evidence="2">RBR-type E3 ubiquitin transferase</fullName>
        <ecNumber evidence="2">2.3.2.31</ecNumber>
    </recommendedName>
</protein>
<feature type="domain" description="RING-type" evidence="12">
    <location>
        <begin position="175"/>
        <end position="366"/>
    </location>
</feature>
<dbReference type="InterPro" id="IPR044066">
    <property type="entry name" value="TRIAD_supradom"/>
</dbReference>
<dbReference type="GO" id="GO:0016567">
    <property type="term" value="P:protein ubiquitination"/>
    <property type="evidence" value="ECO:0007669"/>
    <property type="project" value="InterPro"/>
</dbReference>
<keyword evidence="7" id="KW-0833">Ubl conjugation pathway</keyword>
<comment type="catalytic activity">
    <reaction evidence="1">
        <text>[E2 ubiquitin-conjugating enzyme]-S-ubiquitinyl-L-cysteine + [acceptor protein]-L-lysine = [E2 ubiquitin-conjugating enzyme]-L-cysteine + [acceptor protein]-N(6)-ubiquitinyl-L-lysine.</text>
        <dbReference type="EC" id="2.3.2.31"/>
    </reaction>
</comment>
<gene>
    <name evidence="13" type="ORF">BDZ83DRAFT_583876</name>
</gene>
<sequence length="453" mass="51361">MLSYDIDDETLRLILQMHLEDLESINQSSKGKCRADEVTDLDIAIKTYKSELEAHALLAADRCMCKSIARANQTDVRIITNLARQEGQAARDRQVAIRLSNGEELDEDVLAIPVRSNKAKSTEDEMLRKLEALFVSANRKEEEDDEDDDTLSPPESSSWAASRLQIAVPTTKATKNITCDSCTNTYPSTTAAHLPCNHSYCRDCLRTLFQLSLTDESLFPPRCCRQPIPVNDNNIRAFLPSRLLGSFRAKELELSTPDHTYCHRPTCSRFIPKEFTRGDIGTCPACRHETCLMCKGAGHGAQDCTQDTQTQALLEVAAANGWQRCFGCRRIVELDHGCNHMTCPCGAQFCYLCGERWKTCHCAQWNEERLVARANAIVDRRADALRLGAAARAQQVEREAHNLVENHQCAHPTWRSRRGWFQCEECRDLLTEYIYECAQCRIHACRRCRQNRL</sequence>
<dbReference type="InterPro" id="IPR001841">
    <property type="entry name" value="Znf_RING"/>
</dbReference>
<evidence type="ECO:0000256" key="5">
    <source>
        <dbReference type="ARBA" id="ARBA00022737"/>
    </source>
</evidence>
<dbReference type="GeneID" id="85389605"/>
<dbReference type="CDD" id="cd20335">
    <property type="entry name" value="BRcat_RBR"/>
    <property type="match status" value="1"/>
</dbReference>
<evidence type="ECO:0000256" key="4">
    <source>
        <dbReference type="ARBA" id="ARBA00022723"/>
    </source>
</evidence>
<dbReference type="EMBL" id="JAHMHS010000085">
    <property type="protein sequence ID" value="KAK1721350.1"/>
    <property type="molecule type" value="Genomic_DNA"/>
</dbReference>
<reference evidence="13" key="1">
    <citation type="submission" date="2021-12" db="EMBL/GenBank/DDBJ databases">
        <title>Comparative genomics, transcriptomics and evolutionary studies reveal genomic signatures of adaptation to plant cell wall in hemibiotrophic fungi.</title>
        <authorList>
            <consortium name="DOE Joint Genome Institute"/>
            <person name="Baroncelli R."/>
            <person name="Diaz J.F."/>
            <person name="Benocci T."/>
            <person name="Peng M."/>
            <person name="Battaglia E."/>
            <person name="Haridas S."/>
            <person name="Andreopoulos W."/>
            <person name="Labutti K."/>
            <person name="Pangilinan J."/>
            <person name="Floch G.L."/>
            <person name="Makela M.R."/>
            <person name="Henrissat B."/>
            <person name="Grigoriev I.V."/>
            <person name="Crouch J.A."/>
            <person name="De Vries R.P."/>
            <person name="Sukno S.A."/>
            <person name="Thon M.R."/>
        </authorList>
    </citation>
    <scope>NUCLEOTIDE SEQUENCE</scope>
    <source>
        <strain evidence="13">CBS 112980</strain>
    </source>
</reference>
<dbReference type="Gene3D" id="3.30.40.10">
    <property type="entry name" value="Zinc/RING finger domain, C3HC4 (zinc finger)"/>
    <property type="match status" value="1"/>
</dbReference>
<evidence type="ECO:0000256" key="1">
    <source>
        <dbReference type="ARBA" id="ARBA00001798"/>
    </source>
</evidence>
<evidence type="ECO:0000256" key="10">
    <source>
        <dbReference type="SAM" id="MobiDB-lite"/>
    </source>
</evidence>
<proteinExistence type="predicted"/>
<evidence type="ECO:0000256" key="6">
    <source>
        <dbReference type="ARBA" id="ARBA00022771"/>
    </source>
</evidence>
<dbReference type="InterPro" id="IPR002867">
    <property type="entry name" value="IBR_dom"/>
</dbReference>
<dbReference type="Pfam" id="PF01485">
    <property type="entry name" value="IBR"/>
    <property type="match status" value="2"/>
</dbReference>
<dbReference type="RefSeq" id="XP_060362146.1">
    <property type="nucleotide sequence ID" value="XM_060505706.1"/>
</dbReference>
<dbReference type="GO" id="GO:0061630">
    <property type="term" value="F:ubiquitin protein ligase activity"/>
    <property type="evidence" value="ECO:0007669"/>
    <property type="project" value="UniProtKB-EC"/>
</dbReference>
<evidence type="ECO:0000313" key="13">
    <source>
        <dbReference type="EMBL" id="KAK1721350.1"/>
    </source>
</evidence>
<evidence type="ECO:0000259" key="12">
    <source>
        <dbReference type="PROSITE" id="PS51873"/>
    </source>
</evidence>
<evidence type="ECO:0000313" key="14">
    <source>
        <dbReference type="Proteomes" id="UP001244207"/>
    </source>
</evidence>
<accession>A0AAD8UDV5</accession>
<dbReference type="InterPro" id="IPR013083">
    <property type="entry name" value="Znf_RING/FYVE/PHD"/>
</dbReference>
<dbReference type="GO" id="GO:0008270">
    <property type="term" value="F:zinc ion binding"/>
    <property type="evidence" value="ECO:0007669"/>
    <property type="project" value="UniProtKB-KW"/>
</dbReference>
<name>A0AAD8UDV5_GLOAC</name>
<keyword evidence="5" id="KW-0677">Repeat</keyword>
<dbReference type="PROSITE" id="PS51873">
    <property type="entry name" value="TRIAD"/>
    <property type="match status" value="1"/>
</dbReference>
<dbReference type="InterPro" id="IPR017907">
    <property type="entry name" value="Znf_RING_CS"/>
</dbReference>
<dbReference type="Gene3D" id="1.20.120.1750">
    <property type="match status" value="1"/>
</dbReference>
<dbReference type="EC" id="2.3.2.31" evidence="2"/>
<dbReference type="PANTHER" id="PTHR11685">
    <property type="entry name" value="RBR FAMILY RING FINGER AND IBR DOMAIN-CONTAINING"/>
    <property type="match status" value="1"/>
</dbReference>
<keyword evidence="8" id="KW-0862">Zinc</keyword>
<evidence type="ECO:0000256" key="7">
    <source>
        <dbReference type="ARBA" id="ARBA00022786"/>
    </source>
</evidence>
<keyword evidence="4" id="KW-0479">Metal-binding</keyword>
<dbReference type="Proteomes" id="UP001244207">
    <property type="component" value="Unassembled WGS sequence"/>
</dbReference>